<dbReference type="PANTHER" id="PTHR10394">
    <property type="entry name" value="40S RIBOSOMAL PROTEIN S8"/>
    <property type="match status" value="1"/>
</dbReference>
<dbReference type="InterPro" id="IPR001047">
    <property type="entry name" value="Ribosomal_eS8"/>
</dbReference>
<dbReference type="InterPro" id="IPR018283">
    <property type="entry name" value="Ribosomal_eS8_CS"/>
</dbReference>
<name>A0A7J3XZ87_9CREN</name>
<comment type="caution">
    <text evidence="7">The sequence shown here is derived from an EMBL/GenBank/DDBJ whole genome shotgun (WGS) entry which is preliminary data.</text>
</comment>
<dbReference type="GO" id="GO:1990904">
    <property type="term" value="C:ribonucleoprotein complex"/>
    <property type="evidence" value="ECO:0007669"/>
    <property type="project" value="UniProtKB-KW"/>
</dbReference>
<comment type="subunit">
    <text evidence="2 6">Part of the 30S ribosomal subunit.</text>
</comment>
<dbReference type="NCBIfam" id="TIGR00307">
    <property type="entry name" value="eS8"/>
    <property type="match status" value="1"/>
</dbReference>
<reference evidence="7" key="1">
    <citation type="journal article" date="2020" name="mSystems">
        <title>Genome- and Community-Level Interaction Insights into Carbon Utilization and Element Cycling Functions of Hydrothermarchaeota in Hydrothermal Sediment.</title>
        <authorList>
            <person name="Zhou Z."/>
            <person name="Liu Y."/>
            <person name="Xu W."/>
            <person name="Pan J."/>
            <person name="Luo Z.H."/>
            <person name="Li M."/>
        </authorList>
    </citation>
    <scope>NUCLEOTIDE SEQUENCE [LARGE SCALE GENOMIC DNA]</scope>
    <source>
        <strain evidence="7">SpSt-110</strain>
    </source>
</reference>
<gene>
    <name evidence="6" type="primary">rps8e</name>
    <name evidence="7" type="ORF">ENM60_04755</name>
</gene>
<dbReference type="HAMAP" id="MF_00029">
    <property type="entry name" value="Ribosomal_eS8"/>
    <property type="match status" value="1"/>
</dbReference>
<evidence type="ECO:0000256" key="3">
    <source>
        <dbReference type="ARBA" id="ARBA00022980"/>
    </source>
</evidence>
<keyword evidence="4 6" id="KW-0687">Ribonucleoprotein</keyword>
<dbReference type="InterPro" id="IPR020919">
    <property type="entry name" value="Ribosomal_protein_eS8_arc"/>
</dbReference>
<sequence length="127" mass="14000">MSYYQGNDMKKITGGLKARHRDKRKFELGAPATNTALASEEERKIVRTMGGNIKVKLTKAQYVNVFIPGEKNVRKVRVLDVEKTPSNPQLARSKIIVKGAVVKTEIGLVKITSRPGQDGVLNGILVK</sequence>
<dbReference type="GO" id="GO:0006412">
    <property type="term" value="P:translation"/>
    <property type="evidence" value="ECO:0007669"/>
    <property type="project" value="UniProtKB-UniRule"/>
</dbReference>
<dbReference type="CDD" id="cd11382">
    <property type="entry name" value="Ribosomal_S8e"/>
    <property type="match status" value="1"/>
</dbReference>
<accession>A0A7J3XZ87</accession>
<evidence type="ECO:0000256" key="6">
    <source>
        <dbReference type="HAMAP-Rule" id="MF_00029"/>
    </source>
</evidence>
<proteinExistence type="inferred from homology"/>
<dbReference type="AlphaFoldDB" id="A0A7J3XZ87"/>
<comment type="similarity">
    <text evidence="1 6">Belongs to the eukaryotic ribosomal protein eS8 family.</text>
</comment>
<dbReference type="Pfam" id="PF01201">
    <property type="entry name" value="Ribosomal_S8e"/>
    <property type="match status" value="1"/>
</dbReference>
<dbReference type="InterPro" id="IPR022309">
    <property type="entry name" value="Ribosomal_Se8/biogenesis_NSA2"/>
</dbReference>
<dbReference type="GO" id="GO:0003735">
    <property type="term" value="F:structural constituent of ribosome"/>
    <property type="evidence" value="ECO:0007669"/>
    <property type="project" value="InterPro"/>
</dbReference>
<evidence type="ECO:0000256" key="2">
    <source>
        <dbReference type="ARBA" id="ARBA00011458"/>
    </source>
</evidence>
<evidence type="ECO:0000256" key="1">
    <source>
        <dbReference type="ARBA" id="ARBA00005257"/>
    </source>
</evidence>
<dbReference type="PROSITE" id="PS01193">
    <property type="entry name" value="RIBOSOMAL_S8E"/>
    <property type="match status" value="1"/>
</dbReference>
<evidence type="ECO:0000256" key="4">
    <source>
        <dbReference type="ARBA" id="ARBA00023274"/>
    </source>
</evidence>
<protein>
    <recommendedName>
        <fullName evidence="5 6">Small ribosomal subunit protein eS8</fullName>
    </recommendedName>
</protein>
<organism evidence="7">
    <name type="scientific">Thermogladius calderae</name>
    <dbReference type="NCBI Taxonomy" id="1200300"/>
    <lineage>
        <taxon>Archaea</taxon>
        <taxon>Thermoproteota</taxon>
        <taxon>Thermoprotei</taxon>
        <taxon>Desulfurococcales</taxon>
        <taxon>Desulfurococcaceae</taxon>
        <taxon>Thermogladius</taxon>
    </lineage>
</organism>
<dbReference type="Gene3D" id="3.10.290.70">
    <property type="match status" value="1"/>
</dbReference>
<dbReference type="EMBL" id="DRYK01000061">
    <property type="protein sequence ID" value="HHP68078.1"/>
    <property type="molecule type" value="Genomic_DNA"/>
</dbReference>
<dbReference type="GO" id="GO:0005840">
    <property type="term" value="C:ribosome"/>
    <property type="evidence" value="ECO:0007669"/>
    <property type="project" value="UniProtKB-KW"/>
</dbReference>
<evidence type="ECO:0000256" key="5">
    <source>
        <dbReference type="ARBA" id="ARBA00035277"/>
    </source>
</evidence>
<evidence type="ECO:0000313" key="7">
    <source>
        <dbReference type="EMBL" id="HHP68078.1"/>
    </source>
</evidence>
<keyword evidence="3 6" id="KW-0689">Ribosomal protein</keyword>